<evidence type="ECO:0000256" key="1">
    <source>
        <dbReference type="SAM" id="MobiDB-lite"/>
    </source>
</evidence>
<dbReference type="Proteomes" id="UP000886523">
    <property type="component" value="Unassembled WGS sequence"/>
</dbReference>
<name>A0A9P6B4E1_9AGAM</name>
<sequence>MTRNPSHDDRNPPSSRNIRSPITPVSARSPPTARKDWPTSVPTSSANNVYKEEALTAADITEEHRVFIENRQRFCLVKIGASTRARDVLALVAAKNELHGTSSDDRSEGGWMVYEMANDFGMERPIRDYEMIADIFASWNQDMRLNTLMVKKTSLRAPLSFKNMPSSSPTHEGMIYWEGKKGKWSKRHLRLREHCLFLSKKDSGKDETLLCSLSNFDAYTMSRVYRSPKPFTFALRSTDNLSMFENPSDSFHIFSCDKSEGEIWTQKVMLARSYVLLKERTILFQNPQQPPPYTHIMTPPASGGRAAPSRSMGAHKSTGTLRRPATSDGRPRPPLALRSSHFFQNYTIRRGVPVS</sequence>
<proteinExistence type="predicted"/>
<dbReference type="SUPFAM" id="SSF50729">
    <property type="entry name" value="PH domain-like"/>
    <property type="match status" value="1"/>
</dbReference>
<dbReference type="PANTHER" id="PTHR38700">
    <property type="entry name" value="YALI0E22418P"/>
    <property type="match status" value="1"/>
</dbReference>
<dbReference type="SMART" id="SM00233">
    <property type="entry name" value="PH"/>
    <property type="match status" value="1"/>
</dbReference>
<dbReference type="Pfam" id="PF21989">
    <property type="entry name" value="RA_2"/>
    <property type="match status" value="1"/>
</dbReference>
<evidence type="ECO:0000259" key="2">
    <source>
        <dbReference type="PROSITE" id="PS50003"/>
    </source>
</evidence>
<feature type="domain" description="PH" evidence="2">
    <location>
        <begin position="168"/>
        <end position="273"/>
    </location>
</feature>
<comment type="caution">
    <text evidence="3">The sequence shown here is derived from an EMBL/GenBank/DDBJ whole genome shotgun (WGS) entry which is preliminary data.</text>
</comment>
<dbReference type="InterPro" id="IPR011993">
    <property type="entry name" value="PH-like_dom_sf"/>
</dbReference>
<dbReference type="SUPFAM" id="SSF54236">
    <property type="entry name" value="Ubiquitin-like"/>
    <property type="match status" value="1"/>
</dbReference>
<protein>
    <recommendedName>
        <fullName evidence="2">PH domain-containing protein</fullName>
    </recommendedName>
</protein>
<feature type="compositionally biased region" description="Basic and acidic residues" evidence="1">
    <location>
        <begin position="1"/>
        <end position="11"/>
    </location>
</feature>
<evidence type="ECO:0000313" key="4">
    <source>
        <dbReference type="Proteomes" id="UP000886523"/>
    </source>
</evidence>
<dbReference type="PROSITE" id="PS50003">
    <property type="entry name" value="PH_DOMAIN"/>
    <property type="match status" value="1"/>
</dbReference>
<dbReference type="EMBL" id="MU128933">
    <property type="protein sequence ID" value="KAF9517187.1"/>
    <property type="molecule type" value="Genomic_DNA"/>
</dbReference>
<keyword evidence="4" id="KW-1185">Reference proteome</keyword>
<feature type="region of interest" description="Disordered" evidence="1">
    <location>
        <begin position="1"/>
        <end position="45"/>
    </location>
</feature>
<accession>A0A9P6B4E1</accession>
<organism evidence="3 4">
    <name type="scientific">Hydnum rufescens UP504</name>
    <dbReference type="NCBI Taxonomy" id="1448309"/>
    <lineage>
        <taxon>Eukaryota</taxon>
        <taxon>Fungi</taxon>
        <taxon>Dikarya</taxon>
        <taxon>Basidiomycota</taxon>
        <taxon>Agaricomycotina</taxon>
        <taxon>Agaricomycetes</taxon>
        <taxon>Cantharellales</taxon>
        <taxon>Hydnaceae</taxon>
        <taxon>Hydnum</taxon>
    </lineage>
</organism>
<gene>
    <name evidence="3" type="ORF">BS47DRAFT_1434494</name>
</gene>
<feature type="region of interest" description="Disordered" evidence="1">
    <location>
        <begin position="300"/>
        <end position="336"/>
    </location>
</feature>
<reference evidence="3" key="1">
    <citation type="journal article" date="2020" name="Nat. Commun.">
        <title>Large-scale genome sequencing of mycorrhizal fungi provides insights into the early evolution of symbiotic traits.</title>
        <authorList>
            <person name="Miyauchi S."/>
            <person name="Kiss E."/>
            <person name="Kuo A."/>
            <person name="Drula E."/>
            <person name="Kohler A."/>
            <person name="Sanchez-Garcia M."/>
            <person name="Morin E."/>
            <person name="Andreopoulos B."/>
            <person name="Barry K.W."/>
            <person name="Bonito G."/>
            <person name="Buee M."/>
            <person name="Carver A."/>
            <person name="Chen C."/>
            <person name="Cichocki N."/>
            <person name="Clum A."/>
            <person name="Culley D."/>
            <person name="Crous P.W."/>
            <person name="Fauchery L."/>
            <person name="Girlanda M."/>
            <person name="Hayes R.D."/>
            <person name="Keri Z."/>
            <person name="LaButti K."/>
            <person name="Lipzen A."/>
            <person name="Lombard V."/>
            <person name="Magnuson J."/>
            <person name="Maillard F."/>
            <person name="Murat C."/>
            <person name="Nolan M."/>
            <person name="Ohm R.A."/>
            <person name="Pangilinan J."/>
            <person name="Pereira M.F."/>
            <person name="Perotto S."/>
            <person name="Peter M."/>
            <person name="Pfister S."/>
            <person name="Riley R."/>
            <person name="Sitrit Y."/>
            <person name="Stielow J.B."/>
            <person name="Szollosi G."/>
            <person name="Zifcakova L."/>
            <person name="Stursova M."/>
            <person name="Spatafora J.W."/>
            <person name="Tedersoo L."/>
            <person name="Vaario L.M."/>
            <person name="Yamada A."/>
            <person name="Yan M."/>
            <person name="Wang P."/>
            <person name="Xu J."/>
            <person name="Bruns T."/>
            <person name="Baldrian P."/>
            <person name="Vilgalys R."/>
            <person name="Dunand C."/>
            <person name="Henrissat B."/>
            <person name="Grigoriev I.V."/>
            <person name="Hibbett D."/>
            <person name="Nagy L.G."/>
            <person name="Martin F.M."/>
        </authorList>
    </citation>
    <scope>NUCLEOTIDE SEQUENCE</scope>
    <source>
        <strain evidence="3">UP504</strain>
    </source>
</reference>
<dbReference type="AlphaFoldDB" id="A0A9P6B4E1"/>
<dbReference type="OrthoDB" id="43122at2759"/>
<evidence type="ECO:0000313" key="3">
    <source>
        <dbReference type="EMBL" id="KAF9517187.1"/>
    </source>
</evidence>
<dbReference type="InterPro" id="IPR001849">
    <property type="entry name" value="PH_domain"/>
</dbReference>
<dbReference type="PANTHER" id="PTHR38700:SF1">
    <property type="entry name" value="PH DOMAIN-CONTAINING PROTEIN"/>
    <property type="match status" value="1"/>
</dbReference>
<dbReference type="InterPro" id="IPR029071">
    <property type="entry name" value="Ubiquitin-like_domsf"/>
</dbReference>
<dbReference type="Gene3D" id="3.10.20.90">
    <property type="entry name" value="Phosphatidylinositol 3-kinase Catalytic Subunit, Chain A, domain 1"/>
    <property type="match status" value="1"/>
</dbReference>
<dbReference type="Gene3D" id="2.30.29.30">
    <property type="entry name" value="Pleckstrin-homology domain (PH domain)/Phosphotyrosine-binding domain (PTB)"/>
    <property type="match status" value="1"/>
</dbReference>